<organism evidence="2 3">
    <name type="scientific">Pueribacillus theae</name>
    <dbReference type="NCBI Taxonomy" id="2171751"/>
    <lineage>
        <taxon>Bacteria</taxon>
        <taxon>Bacillati</taxon>
        <taxon>Bacillota</taxon>
        <taxon>Bacilli</taxon>
        <taxon>Bacillales</taxon>
        <taxon>Bacillaceae</taxon>
        <taxon>Pueribacillus</taxon>
    </lineage>
</organism>
<sequence>MEKIIKELNKFLEGNYMAIHTYEQYIHHTGDQKVKKLLQNIQQNHKQHAAMIGKRIQDLGGIPAHDVDIKGKMIELISKLKETTKDTNSILKDAAIGESRGIQTSKELLDGDLDSESLHLVKRILERNQQHVNLLKSYM</sequence>
<dbReference type="RefSeq" id="WP_116555912.1">
    <property type="nucleotide sequence ID" value="NZ_QCZG01000045.1"/>
</dbReference>
<dbReference type="SUPFAM" id="SSF47240">
    <property type="entry name" value="Ferritin-like"/>
    <property type="match status" value="1"/>
</dbReference>
<dbReference type="CDD" id="cd00657">
    <property type="entry name" value="Ferritin_like"/>
    <property type="match status" value="1"/>
</dbReference>
<dbReference type="OrthoDB" id="1706687at2"/>
<dbReference type="Proteomes" id="UP000245998">
    <property type="component" value="Unassembled WGS sequence"/>
</dbReference>
<dbReference type="AlphaFoldDB" id="A0A2U1JSW7"/>
<dbReference type="EMBL" id="QCZG01000045">
    <property type="protein sequence ID" value="PWA07908.1"/>
    <property type="molecule type" value="Genomic_DNA"/>
</dbReference>
<dbReference type="Gene3D" id="1.20.1260.10">
    <property type="match status" value="1"/>
</dbReference>
<keyword evidence="3" id="KW-1185">Reference proteome</keyword>
<gene>
    <name evidence="2" type="ORF">DCC39_16030</name>
</gene>
<evidence type="ECO:0000313" key="2">
    <source>
        <dbReference type="EMBL" id="PWA07908.1"/>
    </source>
</evidence>
<comment type="caution">
    <text evidence="2">The sequence shown here is derived from an EMBL/GenBank/DDBJ whole genome shotgun (WGS) entry which is preliminary data.</text>
</comment>
<evidence type="ECO:0000259" key="1">
    <source>
        <dbReference type="Pfam" id="PF09537"/>
    </source>
</evidence>
<feature type="domain" description="DUF2383" evidence="1">
    <location>
        <begin position="4"/>
        <end position="109"/>
    </location>
</feature>
<proteinExistence type="predicted"/>
<dbReference type="InterPro" id="IPR019052">
    <property type="entry name" value="DUF2383"/>
</dbReference>
<reference evidence="2 3" key="1">
    <citation type="submission" date="2018-04" db="EMBL/GenBank/DDBJ databases">
        <title>Camelliibacillus theae gen. nov., sp. nov., isolated from Pu'er tea.</title>
        <authorList>
            <person name="Niu L."/>
        </authorList>
    </citation>
    <scope>NUCLEOTIDE SEQUENCE [LARGE SCALE GENOMIC DNA]</scope>
    <source>
        <strain evidence="2 3">T8</strain>
    </source>
</reference>
<dbReference type="InterPro" id="IPR009078">
    <property type="entry name" value="Ferritin-like_SF"/>
</dbReference>
<dbReference type="Pfam" id="PF09537">
    <property type="entry name" value="DUF2383"/>
    <property type="match status" value="1"/>
</dbReference>
<accession>A0A2U1JSW7</accession>
<dbReference type="InterPro" id="IPR012347">
    <property type="entry name" value="Ferritin-like"/>
</dbReference>
<protein>
    <submittedName>
        <fullName evidence="2">Rubrerythrin family protein</fullName>
    </submittedName>
</protein>
<evidence type="ECO:0000313" key="3">
    <source>
        <dbReference type="Proteomes" id="UP000245998"/>
    </source>
</evidence>
<name>A0A2U1JSW7_9BACI</name>